<protein>
    <submittedName>
        <fullName evidence="1">Uncharacterized protein</fullName>
    </submittedName>
</protein>
<proteinExistence type="predicted"/>
<dbReference type="Proteomes" id="UP001152531">
    <property type="component" value="Unassembled WGS sequence"/>
</dbReference>
<gene>
    <name evidence="1" type="ORF">CLIB1444_01S12640</name>
</gene>
<keyword evidence="2" id="KW-1185">Reference proteome</keyword>
<reference evidence="1" key="1">
    <citation type="submission" date="2022-06" db="EMBL/GenBank/DDBJ databases">
        <authorList>
            <person name="Legras J.-L."/>
            <person name="Devillers H."/>
            <person name="Grondin C."/>
        </authorList>
    </citation>
    <scope>NUCLEOTIDE SEQUENCE</scope>
    <source>
        <strain evidence="1">CLIB 1444</strain>
    </source>
</reference>
<dbReference type="EMBL" id="CALSDN010000001">
    <property type="protein sequence ID" value="CAH6718702.1"/>
    <property type="molecule type" value="Genomic_DNA"/>
</dbReference>
<evidence type="ECO:0000313" key="1">
    <source>
        <dbReference type="EMBL" id="CAH6718702.1"/>
    </source>
</evidence>
<accession>A0ACA9Y171</accession>
<organism evidence="1 2">
    <name type="scientific">[Candida] jaroonii</name>
    <dbReference type="NCBI Taxonomy" id="467808"/>
    <lineage>
        <taxon>Eukaryota</taxon>
        <taxon>Fungi</taxon>
        <taxon>Dikarya</taxon>
        <taxon>Ascomycota</taxon>
        <taxon>Saccharomycotina</taxon>
        <taxon>Pichiomycetes</taxon>
        <taxon>Debaryomycetaceae</taxon>
        <taxon>Yamadazyma</taxon>
    </lineage>
</organism>
<sequence>MVTVNEGVLENLPYIDIPISGIERDNVERLVRIELENNDTRNDMHPMVDELVTIPTQTFEQQHEFQPFQQQTHQLSHQGDGQERSEKERYEVEDDEGIDMSRYDDSLEALYYANNHYRSLTMILNNQNNFTQHQELIDNVEHDLNDNIEKKRKMIDDINMMRNKRQTIDFKPINDYLSDRWKDGIKSIVDLSVEASKSS</sequence>
<name>A0ACA9Y171_9ASCO</name>
<comment type="caution">
    <text evidence="1">The sequence shown here is derived from an EMBL/GenBank/DDBJ whole genome shotgun (WGS) entry which is preliminary data.</text>
</comment>
<evidence type="ECO:0000313" key="2">
    <source>
        <dbReference type="Proteomes" id="UP001152531"/>
    </source>
</evidence>